<dbReference type="GO" id="GO:0003677">
    <property type="term" value="F:DNA binding"/>
    <property type="evidence" value="ECO:0007669"/>
    <property type="project" value="UniProtKB-KW"/>
</dbReference>
<dbReference type="Pfam" id="PF00072">
    <property type="entry name" value="Response_reg"/>
    <property type="match status" value="1"/>
</dbReference>
<dbReference type="InterPro" id="IPR039420">
    <property type="entry name" value="WalR-like"/>
</dbReference>
<dbReference type="InterPro" id="IPR036388">
    <property type="entry name" value="WH-like_DNA-bd_sf"/>
</dbReference>
<keyword evidence="1 6" id="KW-0597">Phosphoprotein</keyword>
<dbReference type="CDD" id="cd06170">
    <property type="entry name" value="LuxR_C_like"/>
    <property type="match status" value="1"/>
</dbReference>
<organism evidence="9 10">
    <name type="scientific">Azospirillum picis</name>
    <dbReference type="NCBI Taxonomy" id="488438"/>
    <lineage>
        <taxon>Bacteria</taxon>
        <taxon>Pseudomonadati</taxon>
        <taxon>Pseudomonadota</taxon>
        <taxon>Alphaproteobacteria</taxon>
        <taxon>Rhodospirillales</taxon>
        <taxon>Azospirillaceae</taxon>
        <taxon>Azospirillum</taxon>
    </lineage>
</organism>
<evidence type="ECO:0000256" key="4">
    <source>
        <dbReference type="ARBA" id="ARBA00023125"/>
    </source>
</evidence>
<dbReference type="InterPro" id="IPR000792">
    <property type="entry name" value="Tscrpt_reg_LuxR_C"/>
</dbReference>
<dbReference type="InterPro" id="IPR011006">
    <property type="entry name" value="CheY-like_superfamily"/>
</dbReference>
<comment type="caution">
    <text evidence="9">The sequence shown here is derived from an EMBL/GenBank/DDBJ whole genome shotgun (WGS) entry which is preliminary data.</text>
</comment>
<dbReference type="RefSeq" id="WP_209990118.1">
    <property type="nucleotide sequence ID" value="NZ_JAGINO010000032.1"/>
</dbReference>
<keyword evidence="10" id="KW-1185">Reference proteome</keyword>
<dbReference type="Gene3D" id="3.40.50.2300">
    <property type="match status" value="1"/>
</dbReference>
<evidence type="ECO:0000256" key="3">
    <source>
        <dbReference type="ARBA" id="ARBA00023015"/>
    </source>
</evidence>
<evidence type="ECO:0000256" key="6">
    <source>
        <dbReference type="PROSITE-ProRule" id="PRU00169"/>
    </source>
</evidence>
<keyword evidence="2" id="KW-0902">Two-component regulatory system</keyword>
<dbReference type="PROSITE" id="PS50110">
    <property type="entry name" value="RESPONSE_REGULATORY"/>
    <property type="match status" value="1"/>
</dbReference>
<dbReference type="InterPro" id="IPR001789">
    <property type="entry name" value="Sig_transdc_resp-reg_receiver"/>
</dbReference>
<evidence type="ECO:0000313" key="10">
    <source>
        <dbReference type="Proteomes" id="UP001244552"/>
    </source>
</evidence>
<evidence type="ECO:0000256" key="1">
    <source>
        <dbReference type="ARBA" id="ARBA00022553"/>
    </source>
</evidence>
<evidence type="ECO:0000256" key="5">
    <source>
        <dbReference type="ARBA" id="ARBA00023163"/>
    </source>
</evidence>
<accession>A0ABU0MTN6</accession>
<feature type="modified residue" description="4-aspartylphosphate" evidence="6">
    <location>
        <position position="56"/>
    </location>
</feature>
<dbReference type="PRINTS" id="PR00038">
    <property type="entry name" value="HTHLUXR"/>
</dbReference>
<dbReference type="Pfam" id="PF00196">
    <property type="entry name" value="GerE"/>
    <property type="match status" value="1"/>
</dbReference>
<sequence>MANKPKRILCIEDDPDTRGLLVEELEEAGFTVTAAADGLAGLEALKRDRPDLILCDIDLPDVSGLEVLQSIPELGQGMRAIPFVLLTAYGQRENQLAARRLGCDEYIVKPIDFELLVEVIRNRITRSRAPVRPDVQLTEREREALTWSARGKSSADMAVLMGVSERTANFHIDNAIRKLGVATRIQAAVKASLLGLVDGLGPDA</sequence>
<keyword evidence="3" id="KW-0805">Transcription regulation</keyword>
<evidence type="ECO:0000259" key="8">
    <source>
        <dbReference type="PROSITE" id="PS50110"/>
    </source>
</evidence>
<keyword evidence="4 9" id="KW-0238">DNA-binding</keyword>
<dbReference type="Proteomes" id="UP001244552">
    <property type="component" value="Unassembled WGS sequence"/>
</dbReference>
<dbReference type="Gene3D" id="1.10.10.10">
    <property type="entry name" value="Winged helix-like DNA-binding domain superfamily/Winged helix DNA-binding domain"/>
    <property type="match status" value="1"/>
</dbReference>
<reference evidence="9 10" key="1">
    <citation type="submission" date="2023-07" db="EMBL/GenBank/DDBJ databases">
        <title>Genomic Encyclopedia of Type Strains, Phase IV (KMG-IV): sequencing the most valuable type-strain genomes for metagenomic binning, comparative biology and taxonomic classification.</title>
        <authorList>
            <person name="Goeker M."/>
        </authorList>
    </citation>
    <scope>NUCLEOTIDE SEQUENCE [LARGE SCALE GENOMIC DNA]</scope>
    <source>
        <strain evidence="9 10">DSM 19922</strain>
    </source>
</reference>
<evidence type="ECO:0000259" key="7">
    <source>
        <dbReference type="PROSITE" id="PS50043"/>
    </source>
</evidence>
<keyword evidence="5" id="KW-0804">Transcription</keyword>
<protein>
    <submittedName>
        <fullName evidence="9">DNA-binding NarL/FixJ family response regulator</fullName>
    </submittedName>
</protein>
<name>A0ABU0MTN6_9PROT</name>
<dbReference type="PANTHER" id="PTHR48111">
    <property type="entry name" value="REGULATOR OF RPOS"/>
    <property type="match status" value="1"/>
</dbReference>
<dbReference type="SMART" id="SM00421">
    <property type="entry name" value="HTH_LUXR"/>
    <property type="match status" value="1"/>
</dbReference>
<dbReference type="EMBL" id="JAUSVU010000032">
    <property type="protein sequence ID" value="MDQ0536827.1"/>
    <property type="molecule type" value="Genomic_DNA"/>
</dbReference>
<dbReference type="PROSITE" id="PS50043">
    <property type="entry name" value="HTH_LUXR_2"/>
    <property type="match status" value="1"/>
</dbReference>
<evidence type="ECO:0000256" key="2">
    <source>
        <dbReference type="ARBA" id="ARBA00023012"/>
    </source>
</evidence>
<dbReference type="SUPFAM" id="SSF52172">
    <property type="entry name" value="CheY-like"/>
    <property type="match status" value="1"/>
</dbReference>
<proteinExistence type="predicted"/>
<feature type="domain" description="Response regulatory" evidence="8">
    <location>
        <begin position="7"/>
        <end position="124"/>
    </location>
</feature>
<evidence type="ECO:0000313" key="9">
    <source>
        <dbReference type="EMBL" id="MDQ0536827.1"/>
    </source>
</evidence>
<gene>
    <name evidence="9" type="ORF">QO018_005725</name>
</gene>
<dbReference type="SMART" id="SM00448">
    <property type="entry name" value="REC"/>
    <property type="match status" value="1"/>
</dbReference>
<dbReference type="PANTHER" id="PTHR48111:SF1">
    <property type="entry name" value="TWO-COMPONENT RESPONSE REGULATOR ORR33"/>
    <property type="match status" value="1"/>
</dbReference>
<feature type="domain" description="HTH luxR-type" evidence="7">
    <location>
        <begin position="130"/>
        <end position="195"/>
    </location>
</feature>